<evidence type="ECO:0000313" key="1">
    <source>
        <dbReference type="EMBL" id="GLB83525.1"/>
    </source>
</evidence>
<evidence type="ECO:0000313" key="2">
    <source>
        <dbReference type="EMBL" id="GLD31634.1"/>
    </source>
</evidence>
<dbReference type="Proteomes" id="UP001064782">
    <property type="component" value="Unassembled WGS sequence"/>
</dbReference>
<name>A0A9P3UYG6_9MYCO</name>
<reference evidence="2" key="1">
    <citation type="submission" date="2022-08" db="EMBL/GenBank/DDBJ databases">
        <title>Mycobacterium kiyosense sp. nov., scotochromogenic slow-glowing species isolated from respiratory specimens.</title>
        <authorList>
            <person name="Fukano H."/>
            <person name="Kazumi Y."/>
            <person name="Sakagami N."/>
            <person name="Ato M."/>
            <person name="Mitarai S."/>
            <person name="Hoshino Y."/>
        </authorList>
    </citation>
    <scope>NUCLEOTIDE SEQUENCE</scope>
    <source>
        <strain evidence="2">1413</strain>
        <strain evidence="1">SRL2020-028</strain>
    </source>
</reference>
<organism evidence="2 3">
    <name type="scientific">Mycobacterium kiyosense</name>
    <dbReference type="NCBI Taxonomy" id="2871094"/>
    <lineage>
        <taxon>Bacteria</taxon>
        <taxon>Bacillati</taxon>
        <taxon>Actinomycetota</taxon>
        <taxon>Actinomycetes</taxon>
        <taxon>Mycobacteriales</taxon>
        <taxon>Mycobacteriaceae</taxon>
        <taxon>Mycobacterium</taxon>
    </lineage>
</organism>
<gene>
    <name evidence="2" type="ORF">Mkiyose1413_35170</name>
    <name evidence="1" type="ORF">SRL2020028_27810</name>
</gene>
<evidence type="ECO:0000313" key="3">
    <source>
        <dbReference type="Proteomes" id="UP001064782"/>
    </source>
</evidence>
<dbReference type="InterPro" id="IPR024364">
    <property type="entry name" value="Baseplate_phage_T4-like"/>
</dbReference>
<evidence type="ECO:0008006" key="4">
    <source>
        <dbReference type="Google" id="ProtNLM"/>
    </source>
</evidence>
<dbReference type="EMBL" id="BRXE01000028">
    <property type="protein sequence ID" value="GLB83525.1"/>
    <property type="molecule type" value="Genomic_DNA"/>
</dbReference>
<accession>A0A9P3UYG6</accession>
<dbReference type="RefSeq" id="WP_236978771.1">
    <property type="nucleotide sequence ID" value="NZ_BRXE01000028.1"/>
</dbReference>
<dbReference type="AlphaFoldDB" id="A0A9P3UYG6"/>
<dbReference type="GeneID" id="83632015"/>
<protein>
    <recommendedName>
        <fullName evidence="4">Phage baseplate protein</fullName>
    </recommendedName>
</protein>
<dbReference type="Pfam" id="PF12322">
    <property type="entry name" value="T4_baseplate"/>
    <property type="match status" value="1"/>
</dbReference>
<dbReference type="Proteomes" id="UP001165663">
    <property type="component" value="Unassembled WGS sequence"/>
</dbReference>
<sequence>METSAARLLQAWEVGAAVAPLDRAPSLLRTLDALPASVPVDELTVGQCDARLFELRRTVFGETLDAVTTCPACQTEVELNLPLGELQPTGKHSATSTTVHADGYTLRCRIPRNADLRALDLLHGRATPRDLLDRCLLEAASPAGDPVAAHQLPDATVATVVEALADSDPGACIALRVSCTCGNQWLDELDIRSVLWNDLTEWVGRMLSEVHRLAQAYGWSETEILAMSGWRRRWYLEALGW</sequence>
<proteinExistence type="predicted"/>
<dbReference type="EMBL" id="BRZI01000028">
    <property type="protein sequence ID" value="GLD31634.1"/>
    <property type="molecule type" value="Genomic_DNA"/>
</dbReference>
<comment type="caution">
    <text evidence="2">The sequence shown here is derived from an EMBL/GenBank/DDBJ whole genome shotgun (WGS) entry which is preliminary data.</text>
</comment>
<keyword evidence="3" id="KW-1185">Reference proteome</keyword>